<evidence type="ECO:0000313" key="4">
    <source>
        <dbReference type="EMBL" id="MCP2174387.1"/>
    </source>
</evidence>
<evidence type="ECO:0000259" key="3">
    <source>
        <dbReference type="Pfam" id="PF16751"/>
    </source>
</evidence>
<evidence type="ECO:0000313" key="5">
    <source>
        <dbReference type="Proteomes" id="UP001206895"/>
    </source>
</evidence>
<proteinExistence type="predicted"/>
<sequence>MNDRDYPVSSPEDPDDATPIDLASLRADDRLLDALSRNQVPGSGLDGSADYQLASLLAEWRHEIDARPMPIGPTLDEVEAEIARTRRAGSRHTTFKRLRVLSGAAAVAVVAFGAITVLAQNSNPGDPLWQVKEAMFGSAASQTVASANAQSNLEKAEQALSSGDNRQAAQLVADAQKQVGGMSGNDARQRMQDWVQRLATQVGPIPDNPLTSLTSLPSVSGLPPLQLPSDVVVPTIPSNILQRQREMQARINPSQRPTKQTTRPSSPVTTTPQAPPSSSTPADDETTTTTTTTTPSSGN</sequence>
<dbReference type="InterPro" id="IPR031928">
    <property type="entry name" value="RsdA_SigD-bd"/>
</dbReference>
<feature type="compositionally biased region" description="Low complexity" evidence="1">
    <location>
        <begin position="261"/>
        <end position="299"/>
    </location>
</feature>
<feature type="compositionally biased region" description="Polar residues" evidence="1">
    <location>
        <begin position="251"/>
        <end position="260"/>
    </location>
</feature>
<feature type="region of interest" description="Disordered" evidence="1">
    <location>
        <begin position="1"/>
        <end position="20"/>
    </location>
</feature>
<feature type="region of interest" description="Disordered" evidence="1">
    <location>
        <begin position="248"/>
        <end position="299"/>
    </location>
</feature>
<name>A0ABT1H7Z1_9NOCA</name>
<dbReference type="EMBL" id="JAMTCJ010000001">
    <property type="protein sequence ID" value="MCP2174387.1"/>
    <property type="molecule type" value="Genomic_DNA"/>
</dbReference>
<keyword evidence="2" id="KW-0472">Membrane</keyword>
<gene>
    <name evidence="4" type="ORF">LX13_000194</name>
</gene>
<dbReference type="Pfam" id="PF16751">
    <property type="entry name" value="RsdA_SigD_bd"/>
    <property type="match status" value="1"/>
</dbReference>
<dbReference type="Proteomes" id="UP001206895">
    <property type="component" value="Unassembled WGS sequence"/>
</dbReference>
<keyword evidence="2" id="KW-1133">Transmembrane helix</keyword>
<dbReference type="RefSeq" id="WP_253659455.1">
    <property type="nucleotide sequence ID" value="NZ_BAAAJQ010000001.1"/>
</dbReference>
<feature type="transmembrane region" description="Helical" evidence="2">
    <location>
        <begin position="100"/>
        <end position="119"/>
    </location>
</feature>
<comment type="caution">
    <text evidence="4">The sequence shown here is derived from an EMBL/GenBank/DDBJ whole genome shotgun (WGS) entry which is preliminary data.</text>
</comment>
<evidence type="ECO:0000256" key="1">
    <source>
        <dbReference type="SAM" id="MobiDB-lite"/>
    </source>
</evidence>
<reference evidence="4 5" key="1">
    <citation type="submission" date="2022-06" db="EMBL/GenBank/DDBJ databases">
        <title>Genomic Encyclopedia of Archaeal and Bacterial Type Strains, Phase II (KMG-II): from individual species to whole genera.</title>
        <authorList>
            <person name="Goeker M."/>
        </authorList>
    </citation>
    <scope>NUCLEOTIDE SEQUENCE [LARGE SCALE GENOMIC DNA]</scope>
    <source>
        <strain evidence="4 5">DSM 44693</strain>
    </source>
</reference>
<feature type="domain" description="Anti-sigma-D factor RsdA sigma factor binding region" evidence="3">
    <location>
        <begin position="21"/>
        <end position="68"/>
    </location>
</feature>
<evidence type="ECO:0000256" key="2">
    <source>
        <dbReference type="SAM" id="Phobius"/>
    </source>
</evidence>
<protein>
    <submittedName>
        <fullName evidence="4">Anti-sigma-D factor RsdA to sigma factor binding region</fullName>
    </submittedName>
</protein>
<keyword evidence="5" id="KW-1185">Reference proteome</keyword>
<dbReference type="Gene3D" id="6.10.250.1300">
    <property type="match status" value="1"/>
</dbReference>
<organism evidence="4 5">
    <name type="scientific">Williamsia maris</name>
    <dbReference type="NCBI Taxonomy" id="72806"/>
    <lineage>
        <taxon>Bacteria</taxon>
        <taxon>Bacillati</taxon>
        <taxon>Actinomycetota</taxon>
        <taxon>Actinomycetes</taxon>
        <taxon>Mycobacteriales</taxon>
        <taxon>Nocardiaceae</taxon>
        <taxon>Williamsia</taxon>
    </lineage>
</organism>
<keyword evidence="2" id="KW-0812">Transmembrane</keyword>
<accession>A0ABT1H7Z1</accession>